<dbReference type="EMBL" id="LATX01001505">
    <property type="protein sequence ID" value="KTB41153.1"/>
    <property type="molecule type" value="Genomic_DNA"/>
</dbReference>
<protein>
    <submittedName>
        <fullName evidence="1">Uncharacterized protein</fullName>
    </submittedName>
</protein>
<evidence type="ECO:0000313" key="2">
    <source>
        <dbReference type="EMBL" id="KTB41900.1"/>
    </source>
</evidence>
<evidence type="ECO:0000313" key="3">
    <source>
        <dbReference type="Proteomes" id="UP000054988"/>
    </source>
</evidence>
<dbReference type="EMBL" id="LATX01001417">
    <property type="protein sequence ID" value="KTB41900.1"/>
    <property type="molecule type" value="Genomic_DNA"/>
</dbReference>
<comment type="caution">
    <text evidence="1">The sequence shown here is derived from an EMBL/GenBank/DDBJ whole genome shotgun (WGS) entry which is preliminary data.</text>
</comment>
<gene>
    <name evidence="2" type="ORF">WG66_5520</name>
    <name evidence="1" type="ORF">WG66_6268</name>
</gene>
<evidence type="ECO:0000313" key="1">
    <source>
        <dbReference type="EMBL" id="KTB41153.1"/>
    </source>
</evidence>
<name>A0A0W0FXX5_MONRR</name>
<reference evidence="1 3" key="1">
    <citation type="submission" date="2015-12" db="EMBL/GenBank/DDBJ databases">
        <title>Draft genome sequence of Moniliophthora roreri, the causal agent of frosty pod rot of cacao.</title>
        <authorList>
            <person name="Aime M.C."/>
            <person name="Diaz-Valderrama J.R."/>
            <person name="Kijpornyongpan T."/>
            <person name="Phillips-Mora W."/>
        </authorList>
    </citation>
    <scope>NUCLEOTIDE SEQUENCE [LARGE SCALE GENOMIC DNA]</scope>
    <source>
        <strain evidence="1 3">MCA 2952</strain>
    </source>
</reference>
<sequence>MFFVFLNTLK</sequence>
<dbReference type="Proteomes" id="UP000054988">
    <property type="component" value="Unassembled WGS sequence"/>
</dbReference>
<proteinExistence type="predicted"/>
<organism evidence="1 3">
    <name type="scientific">Moniliophthora roreri</name>
    <name type="common">Frosty pod rot fungus</name>
    <name type="synonym">Monilia roreri</name>
    <dbReference type="NCBI Taxonomy" id="221103"/>
    <lineage>
        <taxon>Eukaryota</taxon>
        <taxon>Fungi</taxon>
        <taxon>Dikarya</taxon>
        <taxon>Basidiomycota</taxon>
        <taxon>Agaricomycotina</taxon>
        <taxon>Agaricomycetes</taxon>
        <taxon>Agaricomycetidae</taxon>
        <taxon>Agaricales</taxon>
        <taxon>Marasmiineae</taxon>
        <taxon>Marasmiaceae</taxon>
        <taxon>Moniliophthora</taxon>
    </lineage>
</organism>
<accession>A0A0W0FXX5</accession>